<feature type="transmembrane region" description="Helical" evidence="2">
    <location>
        <begin position="12"/>
        <end position="32"/>
    </location>
</feature>
<sequence length="259" mass="26219">MSFPRDASPRQRLISPSGIGLVLICLFLPFIGVSCDTGLGTLDVQASGWDLAVGGEPSVSGGGGLGRDVPRGFDPTGGGASVGEEPGDVGVHPLMLGGILALLTGAVLGIVLPSRLGRALGGLSTSALALLLFAINEVLVYSALEERMASEALWLSGSSEVGTRFGFWVTIALLIAVGAYNAVELRVAAQQSPLPYGGPPHGSVPPPPAPPQPPPHPPPPPYGAPPPWQPGPPPGAQPPGMHPPPSSTGRDDPYGPPYG</sequence>
<feature type="region of interest" description="Disordered" evidence="1">
    <location>
        <begin position="59"/>
        <end position="84"/>
    </location>
</feature>
<keyword evidence="4" id="KW-1185">Reference proteome</keyword>
<dbReference type="EMBL" id="CP022753">
    <property type="protein sequence ID" value="ASU82332.1"/>
    <property type="molecule type" value="Genomic_DNA"/>
</dbReference>
<protein>
    <submittedName>
        <fullName evidence="3">Uncharacterized protein</fullName>
    </submittedName>
</protein>
<dbReference type="RefSeq" id="WP_017620183.1">
    <property type="nucleotide sequence ID" value="NZ_ANBG01000303.1"/>
</dbReference>
<dbReference type="AlphaFoldDB" id="A0A223S2H6"/>
<organism evidence="3 4">
    <name type="scientific">Nocardiopsis gilva YIM 90087</name>
    <dbReference type="NCBI Taxonomy" id="1235441"/>
    <lineage>
        <taxon>Bacteria</taxon>
        <taxon>Bacillati</taxon>
        <taxon>Actinomycetota</taxon>
        <taxon>Actinomycetes</taxon>
        <taxon>Streptosporangiales</taxon>
        <taxon>Nocardiopsidaceae</taxon>
        <taxon>Nocardiopsis</taxon>
    </lineage>
</organism>
<proteinExistence type="predicted"/>
<evidence type="ECO:0000256" key="1">
    <source>
        <dbReference type="SAM" id="MobiDB-lite"/>
    </source>
</evidence>
<dbReference type="Proteomes" id="UP000215005">
    <property type="component" value="Chromosome"/>
</dbReference>
<dbReference type="PROSITE" id="PS51257">
    <property type="entry name" value="PROKAR_LIPOPROTEIN"/>
    <property type="match status" value="1"/>
</dbReference>
<feature type="region of interest" description="Disordered" evidence="1">
    <location>
        <begin position="194"/>
        <end position="259"/>
    </location>
</feature>
<evidence type="ECO:0000313" key="3">
    <source>
        <dbReference type="EMBL" id="ASU82332.1"/>
    </source>
</evidence>
<evidence type="ECO:0000313" key="4">
    <source>
        <dbReference type="Proteomes" id="UP000215005"/>
    </source>
</evidence>
<keyword evidence="2" id="KW-0812">Transmembrane</keyword>
<feature type="transmembrane region" description="Helical" evidence="2">
    <location>
        <begin position="119"/>
        <end position="144"/>
    </location>
</feature>
<keyword evidence="2" id="KW-1133">Transmembrane helix</keyword>
<evidence type="ECO:0000256" key="2">
    <source>
        <dbReference type="SAM" id="Phobius"/>
    </source>
</evidence>
<accession>A0A223S2H6</accession>
<feature type="transmembrane region" description="Helical" evidence="2">
    <location>
        <begin position="94"/>
        <end position="112"/>
    </location>
</feature>
<feature type="compositionally biased region" description="Pro residues" evidence="1">
    <location>
        <begin position="196"/>
        <end position="246"/>
    </location>
</feature>
<dbReference type="KEGG" id="ngv:CDO52_05605"/>
<reference evidence="3 4" key="1">
    <citation type="submission" date="2017-08" db="EMBL/GenBank/DDBJ databases">
        <title>The complete genome sequence of Nocardiopsis gilva YIM 90087.</title>
        <authorList>
            <person name="Yin M."/>
            <person name="Tang S."/>
        </authorList>
    </citation>
    <scope>NUCLEOTIDE SEQUENCE [LARGE SCALE GENOMIC DNA]</scope>
    <source>
        <strain evidence="3 4">YIM 90087</strain>
    </source>
</reference>
<keyword evidence="2" id="KW-0472">Membrane</keyword>
<name>A0A223S2H6_9ACTN</name>
<feature type="transmembrane region" description="Helical" evidence="2">
    <location>
        <begin position="164"/>
        <end position="183"/>
    </location>
</feature>
<gene>
    <name evidence="3" type="ORF">CDO52_05605</name>
</gene>